<dbReference type="SMART" id="SM00640">
    <property type="entry name" value="Glyco_32"/>
    <property type="match status" value="1"/>
</dbReference>
<organism evidence="6 7">
    <name type="scientific">Rudaeicoccus suwonensis</name>
    <dbReference type="NCBI Taxonomy" id="657409"/>
    <lineage>
        <taxon>Bacteria</taxon>
        <taxon>Bacillati</taxon>
        <taxon>Actinomycetota</taxon>
        <taxon>Actinomycetes</taxon>
        <taxon>Micrococcales</taxon>
        <taxon>Dermacoccaceae</taxon>
        <taxon>Rudaeicoccus</taxon>
    </lineage>
</organism>
<keyword evidence="7" id="KW-1185">Reference proteome</keyword>
<dbReference type="AlphaFoldDB" id="A0A561E7B6"/>
<keyword evidence="4" id="KW-0326">Glycosidase</keyword>
<feature type="domain" description="Glycosyl hydrolase family 32 N-terminal" evidence="5">
    <location>
        <begin position="19"/>
        <end position="281"/>
    </location>
</feature>
<dbReference type="RefSeq" id="WP_145224825.1">
    <property type="nucleotide sequence ID" value="NZ_VIVQ01000001.1"/>
</dbReference>
<evidence type="ECO:0000256" key="3">
    <source>
        <dbReference type="ARBA" id="ARBA00022801"/>
    </source>
</evidence>
<dbReference type="CDD" id="cd18609">
    <property type="entry name" value="GH32-like"/>
    <property type="match status" value="1"/>
</dbReference>
<gene>
    <name evidence="6" type="ORF">BKA23_0277</name>
</gene>
<keyword evidence="3" id="KW-0378">Hydrolase</keyword>
<proteinExistence type="inferred from homology"/>
<evidence type="ECO:0000259" key="5">
    <source>
        <dbReference type="Pfam" id="PF00251"/>
    </source>
</evidence>
<evidence type="ECO:0000313" key="6">
    <source>
        <dbReference type="EMBL" id="TWE11508.1"/>
    </source>
</evidence>
<accession>A0A561E7B6</accession>
<reference evidence="6 7" key="1">
    <citation type="submission" date="2019-06" db="EMBL/GenBank/DDBJ databases">
        <title>Sequencing the genomes of 1000 actinobacteria strains.</title>
        <authorList>
            <person name="Klenk H.-P."/>
        </authorList>
    </citation>
    <scope>NUCLEOTIDE SEQUENCE [LARGE SCALE GENOMIC DNA]</scope>
    <source>
        <strain evidence="6 7">DSM 19560</strain>
    </source>
</reference>
<comment type="similarity">
    <text evidence="1">Belongs to the glycosyl hydrolase 32 family.</text>
</comment>
<evidence type="ECO:0000256" key="1">
    <source>
        <dbReference type="ARBA" id="ARBA00009902"/>
    </source>
</evidence>
<dbReference type="EC" id="3.2.1.26" evidence="2"/>
<dbReference type="PANTHER" id="PTHR43101:SF1">
    <property type="entry name" value="BETA-FRUCTOSIDASE"/>
    <property type="match status" value="1"/>
</dbReference>
<dbReference type="InterPro" id="IPR023296">
    <property type="entry name" value="Glyco_hydro_beta-prop_sf"/>
</dbReference>
<dbReference type="GO" id="GO:0004564">
    <property type="term" value="F:beta-fructofuranosidase activity"/>
    <property type="evidence" value="ECO:0007669"/>
    <property type="project" value="UniProtKB-EC"/>
</dbReference>
<dbReference type="SUPFAM" id="SSF75005">
    <property type="entry name" value="Arabinanase/levansucrase/invertase"/>
    <property type="match status" value="1"/>
</dbReference>
<protein>
    <recommendedName>
        <fullName evidence="2">beta-fructofuranosidase</fullName>
        <ecNumber evidence="2">3.2.1.26</ecNumber>
    </recommendedName>
</protein>
<comment type="caution">
    <text evidence="6">The sequence shown here is derived from an EMBL/GenBank/DDBJ whole genome shotgun (WGS) entry which is preliminary data.</text>
</comment>
<evidence type="ECO:0000256" key="2">
    <source>
        <dbReference type="ARBA" id="ARBA00012758"/>
    </source>
</evidence>
<evidence type="ECO:0000313" key="7">
    <source>
        <dbReference type="Proteomes" id="UP000318297"/>
    </source>
</evidence>
<dbReference type="OrthoDB" id="9759709at2"/>
<dbReference type="InterPro" id="IPR051214">
    <property type="entry name" value="GH32_Enzymes"/>
</dbReference>
<dbReference type="Proteomes" id="UP000318297">
    <property type="component" value="Unassembled WGS sequence"/>
</dbReference>
<dbReference type="Gene3D" id="2.115.10.20">
    <property type="entry name" value="Glycosyl hydrolase domain, family 43"/>
    <property type="match status" value="1"/>
</dbReference>
<dbReference type="Pfam" id="PF00251">
    <property type="entry name" value="Glyco_hydro_32N"/>
    <property type="match status" value="1"/>
</dbReference>
<dbReference type="InterPro" id="IPR001362">
    <property type="entry name" value="Glyco_hydro_32"/>
</dbReference>
<name>A0A561E7B6_9MICO</name>
<evidence type="ECO:0000256" key="4">
    <source>
        <dbReference type="ARBA" id="ARBA00023295"/>
    </source>
</evidence>
<dbReference type="GO" id="GO:0005975">
    <property type="term" value="P:carbohydrate metabolic process"/>
    <property type="evidence" value="ECO:0007669"/>
    <property type="project" value="InterPro"/>
</dbReference>
<dbReference type="EMBL" id="VIVQ01000001">
    <property type="protein sequence ID" value="TWE11508.1"/>
    <property type="molecule type" value="Genomic_DNA"/>
</dbReference>
<sequence>MLSFPDEWVWDFWSADDGDQFHLFFLYAPKSLGDEGRRHRAARIGHAVSTDLVSWTRLADPFGAGEPGSFDATATWTGSVVRGDDGVWRMFYTGSRFTGPEPAVANVETVAVAVSDDLITWRKQPGPVVQADPQWYETLGSSSWREEAWRDPWVFRDPSGDGWHMLVTARANHGAIDDRGVIGHAISRDLSRWEVVEPLTQPGEGFQHIEVPQVECIQGQWVLVFSCPADALAGSRATQVSDAGTWITAVSDPTKAFNLEMARPFTRHQFYSGRVLRDRSGVWCLITFENYDQSSNFVGVVTDPAPFRLELSPTTSVVDVEPLDSSSSHLIPGRIRRVQDTDFHHPTPA</sequence>
<dbReference type="InterPro" id="IPR013148">
    <property type="entry name" value="Glyco_hydro_32_N"/>
</dbReference>
<dbReference type="PANTHER" id="PTHR43101">
    <property type="entry name" value="BETA-FRUCTOSIDASE"/>
    <property type="match status" value="1"/>
</dbReference>